<organism evidence="1">
    <name type="scientific">Trichonephila clavipes</name>
    <name type="common">Golden silk orbweaver</name>
    <name type="synonym">Nephila clavipes</name>
    <dbReference type="NCBI Taxonomy" id="2585209"/>
    <lineage>
        <taxon>Eukaryota</taxon>
        <taxon>Metazoa</taxon>
        <taxon>Ecdysozoa</taxon>
        <taxon>Arthropoda</taxon>
        <taxon>Chelicerata</taxon>
        <taxon>Arachnida</taxon>
        <taxon>Araneae</taxon>
        <taxon>Araneomorphae</taxon>
        <taxon>Entelegynae</taxon>
        <taxon>Araneoidea</taxon>
        <taxon>Nephilidae</taxon>
        <taxon>Trichonephila</taxon>
    </lineage>
</organism>
<evidence type="ECO:0000313" key="1">
    <source>
        <dbReference type="EMBL" id="GFX86041.1"/>
    </source>
</evidence>
<dbReference type="EMBL" id="BMAU01021002">
    <property type="protein sequence ID" value="GFX86041.1"/>
    <property type="molecule type" value="Genomic_DNA"/>
</dbReference>
<comment type="caution">
    <text evidence="1">The sequence shown here is derived from an EMBL/GenBank/DDBJ whole genome shotgun (WGS) entry which is preliminary data.</text>
</comment>
<gene>
    <name evidence="1" type="ORF">TNCV_2403371</name>
</gene>
<proteinExistence type="predicted"/>
<reference evidence="1" key="1">
    <citation type="submission" date="2020-08" db="EMBL/GenBank/DDBJ databases">
        <title>Multicomponent nature underlies the extraordinary mechanical properties of spider dragline silk.</title>
        <authorList>
            <person name="Kono N."/>
            <person name="Nakamura H."/>
            <person name="Mori M."/>
            <person name="Yoshida Y."/>
            <person name="Ohtoshi R."/>
            <person name="Malay A.D."/>
            <person name="Moran D.A.P."/>
            <person name="Tomita M."/>
            <person name="Numata K."/>
            <person name="Arakawa K."/>
        </authorList>
    </citation>
    <scope>NUCLEOTIDE SEQUENCE</scope>
</reference>
<protein>
    <submittedName>
        <fullName evidence="1">Uncharacterized protein</fullName>
    </submittedName>
</protein>
<accession>A0A8X6UNI8</accession>
<name>A0A8X6UNI8_TRICX</name>
<dbReference type="AlphaFoldDB" id="A0A8X6UNI8"/>
<sequence length="110" mass="13015">MSMRRLASESCFYTREKQEVAFDWLEREAERDFGWAMKDNRVEPLCTQERVQQNSVGWKARLGSPRGVEDTKKNSIHGLFDEREITCSSRPHGWQWGSFIRRQFGIQNDT</sequence>